<evidence type="ECO:0000256" key="13">
    <source>
        <dbReference type="ARBA" id="ARBA00022741"/>
    </source>
</evidence>
<evidence type="ECO:0000256" key="16">
    <source>
        <dbReference type="ARBA" id="ARBA00022840"/>
    </source>
</evidence>
<proteinExistence type="inferred from homology"/>
<comment type="similarity">
    <text evidence="4">Belongs to the protein kinase superfamily. CAMK Ser/Thr protein kinase family.</text>
</comment>
<keyword evidence="7" id="KW-0963">Cytoplasm</keyword>
<dbReference type="SMART" id="SM00220">
    <property type="entry name" value="S_TKc"/>
    <property type="match status" value="1"/>
</dbReference>
<feature type="compositionally biased region" description="Low complexity" evidence="22">
    <location>
        <begin position="600"/>
        <end position="615"/>
    </location>
</feature>
<evidence type="ECO:0000256" key="2">
    <source>
        <dbReference type="ARBA" id="ARBA00001946"/>
    </source>
</evidence>
<dbReference type="InterPro" id="IPR003961">
    <property type="entry name" value="FN3_dom"/>
</dbReference>
<protein>
    <recommendedName>
        <fullName evidence="6">Myosin light chain kinase, smooth muscle</fullName>
        <ecNumber evidence="5">2.7.11.18</ecNumber>
    </recommendedName>
    <alternativeName>
        <fullName evidence="20">Telokin</fullName>
    </alternativeName>
</protein>
<keyword evidence="17" id="KW-0460">Magnesium</keyword>
<reference evidence="26 27" key="1">
    <citation type="submission" date="2023-11" db="EMBL/GenBank/DDBJ databases">
        <title>Halocaridina rubra genome assembly.</title>
        <authorList>
            <person name="Smith C."/>
        </authorList>
    </citation>
    <scope>NUCLEOTIDE SEQUENCE [LARGE SCALE GENOMIC DNA]</scope>
    <source>
        <strain evidence="26">EP-1</strain>
        <tissue evidence="26">Whole</tissue>
    </source>
</reference>
<dbReference type="InterPro" id="IPR013783">
    <property type="entry name" value="Ig-like_fold"/>
</dbReference>
<keyword evidence="8" id="KW-0723">Serine/threonine-protein kinase</keyword>
<dbReference type="CDD" id="cd00063">
    <property type="entry name" value="FN3"/>
    <property type="match status" value="1"/>
</dbReference>
<comment type="caution">
    <text evidence="26">The sequence shown here is derived from an EMBL/GenBank/DDBJ whole genome shotgun (WGS) entry which is preliminary data.</text>
</comment>
<feature type="region of interest" description="Disordered" evidence="22">
    <location>
        <begin position="1239"/>
        <end position="1304"/>
    </location>
</feature>
<feature type="compositionally biased region" description="Low complexity" evidence="22">
    <location>
        <begin position="138"/>
        <end position="155"/>
    </location>
</feature>
<organism evidence="26 27">
    <name type="scientific">Halocaridina rubra</name>
    <name type="common">Hawaiian red shrimp</name>
    <dbReference type="NCBI Taxonomy" id="373956"/>
    <lineage>
        <taxon>Eukaryota</taxon>
        <taxon>Metazoa</taxon>
        <taxon>Ecdysozoa</taxon>
        <taxon>Arthropoda</taxon>
        <taxon>Crustacea</taxon>
        <taxon>Multicrustacea</taxon>
        <taxon>Malacostraca</taxon>
        <taxon>Eumalacostraca</taxon>
        <taxon>Eucarida</taxon>
        <taxon>Decapoda</taxon>
        <taxon>Pleocyemata</taxon>
        <taxon>Caridea</taxon>
        <taxon>Atyoidea</taxon>
        <taxon>Atyidae</taxon>
        <taxon>Halocaridina</taxon>
    </lineage>
</organism>
<evidence type="ECO:0000256" key="7">
    <source>
        <dbReference type="ARBA" id="ARBA00022490"/>
    </source>
</evidence>
<evidence type="ECO:0000256" key="20">
    <source>
        <dbReference type="ARBA" id="ARBA00030959"/>
    </source>
</evidence>
<dbReference type="EMBL" id="JAXCGZ010011470">
    <property type="protein sequence ID" value="KAK7074736.1"/>
    <property type="molecule type" value="Genomic_DNA"/>
</dbReference>
<dbReference type="EC" id="2.7.11.18" evidence="5"/>
<dbReference type="SUPFAM" id="SSF49265">
    <property type="entry name" value="Fibronectin type III"/>
    <property type="match status" value="1"/>
</dbReference>
<dbReference type="CDD" id="cd14103">
    <property type="entry name" value="STKc_MLCK"/>
    <property type="match status" value="1"/>
</dbReference>
<feature type="compositionally biased region" description="Polar residues" evidence="22">
    <location>
        <begin position="1295"/>
        <end position="1304"/>
    </location>
</feature>
<evidence type="ECO:0000256" key="22">
    <source>
        <dbReference type="SAM" id="MobiDB-lite"/>
    </source>
</evidence>
<dbReference type="InterPro" id="IPR000719">
    <property type="entry name" value="Prot_kinase_dom"/>
</dbReference>
<evidence type="ECO:0000256" key="15">
    <source>
        <dbReference type="ARBA" id="ARBA00022837"/>
    </source>
</evidence>
<dbReference type="Pfam" id="PF00041">
    <property type="entry name" value="fn3"/>
    <property type="match status" value="1"/>
</dbReference>
<dbReference type="Gene3D" id="2.60.40.10">
    <property type="entry name" value="Immunoglobulins"/>
    <property type="match status" value="7"/>
</dbReference>
<evidence type="ECO:0000256" key="1">
    <source>
        <dbReference type="ARBA" id="ARBA00001913"/>
    </source>
</evidence>
<keyword evidence="15" id="KW-0106">Calcium</keyword>
<gene>
    <name evidence="26" type="ORF">SK128_009421</name>
</gene>
<dbReference type="PROSITE" id="PS50011">
    <property type="entry name" value="PROTEIN_KINASE_DOM"/>
    <property type="match status" value="1"/>
</dbReference>
<evidence type="ECO:0000256" key="8">
    <source>
        <dbReference type="ARBA" id="ARBA00022527"/>
    </source>
</evidence>
<dbReference type="Pfam" id="PF07679">
    <property type="entry name" value="I-set"/>
    <property type="match status" value="6"/>
</dbReference>
<feature type="domain" description="Protein kinase" evidence="23">
    <location>
        <begin position="946"/>
        <end position="1201"/>
    </location>
</feature>
<evidence type="ECO:0000256" key="11">
    <source>
        <dbReference type="ARBA" id="ARBA00022723"/>
    </source>
</evidence>
<dbReference type="InterPro" id="IPR036116">
    <property type="entry name" value="FN3_sf"/>
</dbReference>
<dbReference type="InterPro" id="IPR036179">
    <property type="entry name" value="Ig-like_dom_sf"/>
</dbReference>
<keyword evidence="13 21" id="KW-0547">Nucleotide-binding</keyword>
<dbReference type="PRINTS" id="PR00014">
    <property type="entry name" value="FNTYPEIII"/>
</dbReference>
<accession>A0AAN8ZZP0</accession>
<dbReference type="FunFam" id="2.60.40.10:FF:000107">
    <property type="entry name" value="Myosin, light chain kinase a"/>
    <property type="match status" value="3"/>
</dbReference>
<evidence type="ECO:0000256" key="19">
    <source>
        <dbReference type="ARBA" id="ARBA00023319"/>
    </source>
</evidence>
<evidence type="ECO:0000256" key="12">
    <source>
        <dbReference type="ARBA" id="ARBA00022737"/>
    </source>
</evidence>
<feature type="compositionally biased region" description="Basic and acidic residues" evidence="22">
    <location>
        <begin position="124"/>
        <end position="137"/>
    </location>
</feature>
<dbReference type="GO" id="GO:0046872">
    <property type="term" value="F:metal ion binding"/>
    <property type="evidence" value="ECO:0007669"/>
    <property type="project" value="UniProtKB-KW"/>
</dbReference>
<dbReference type="SMART" id="SM00408">
    <property type="entry name" value="IGc2"/>
    <property type="match status" value="6"/>
</dbReference>
<dbReference type="SMART" id="SM00409">
    <property type="entry name" value="IG"/>
    <property type="match status" value="6"/>
</dbReference>
<dbReference type="GO" id="GO:0005737">
    <property type="term" value="C:cytoplasm"/>
    <property type="evidence" value="ECO:0007669"/>
    <property type="project" value="UniProtKB-SubCell"/>
</dbReference>
<dbReference type="FunFam" id="2.60.40.10:FF:000080">
    <property type="entry name" value="Myosin light chain kinase, smooth muscle"/>
    <property type="match status" value="1"/>
</dbReference>
<dbReference type="InterPro" id="IPR013098">
    <property type="entry name" value="Ig_I-set"/>
</dbReference>
<evidence type="ECO:0000256" key="18">
    <source>
        <dbReference type="ARBA" id="ARBA00022860"/>
    </source>
</evidence>
<feature type="domain" description="Ig-like" evidence="24">
    <location>
        <begin position="291"/>
        <end position="379"/>
    </location>
</feature>
<feature type="compositionally biased region" description="Low complexity" evidence="22">
    <location>
        <begin position="1267"/>
        <end position="1280"/>
    </location>
</feature>
<comment type="cofactor">
    <cofactor evidence="1">
        <name>Ca(2+)</name>
        <dbReference type="ChEBI" id="CHEBI:29108"/>
    </cofactor>
</comment>
<evidence type="ECO:0000256" key="4">
    <source>
        <dbReference type="ARBA" id="ARBA00006692"/>
    </source>
</evidence>
<feature type="region of interest" description="Disordered" evidence="22">
    <location>
        <begin position="597"/>
        <end position="629"/>
    </location>
</feature>
<dbReference type="InterPro" id="IPR017441">
    <property type="entry name" value="Protein_kinase_ATP_BS"/>
</dbReference>
<keyword evidence="18" id="KW-0112">Calmodulin-binding</keyword>
<dbReference type="InterPro" id="IPR003598">
    <property type="entry name" value="Ig_sub2"/>
</dbReference>
<comment type="cofactor">
    <cofactor evidence="2">
        <name>Mg(2+)</name>
        <dbReference type="ChEBI" id="CHEBI:18420"/>
    </cofactor>
</comment>
<evidence type="ECO:0000256" key="17">
    <source>
        <dbReference type="ARBA" id="ARBA00022842"/>
    </source>
</evidence>
<keyword evidence="16 21" id="KW-0067">ATP-binding</keyword>
<dbReference type="PROSITE" id="PS50835">
    <property type="entry name" value="IG_LIKE"/>
    <property type="match status" value="6"/>
</dbReference>
<feature type="domain" description="Ig-like" evidence="24">
    <location>
        <begin position="26"/>
        <end position="114"/>
    </location>
</feature>
<evidence type="ECO:0000259" key="23">
    <source>
        <dbReference type="PROSITE" id="PS50011"/>
    </source>
</evidence>
<evidence type="ECO:0000259" key="24">
    <source>
        <dbReference type="PROSITE" id="PS50835"/>
    </source>
</evidence>
<dbReference type="Gene3D" id="1.10.510.10">
    <property type="entry name" value="Transferase(Phosphotransferase) domain 1"/>
    <property type="match status" value="1"/>
</dbReference>
<feature type="domain" description="Ig-like" evidence="24">
    <location>
        <begin position="492"/>
        <end position="588"/>
    </location>
</feature>
<dbReference type="Proteomes" id="UP001381693">
    <property type="component" value="Unassembled WGS sequence"/>
</dbReference>
<feature type="compositionally biased region" description="Polar residues" evidence="22">
    <location>
        <begin position="1242"/>
        <end position="1256"/>
    </location>
</feature>
<dbReference type="GO" id="GO:0005516">
    <property type="term" value="F:calmodulin binding"/>
    <property type="evidence" value="ECO:0007669"/>
    <property type="project" value="UniProtKB-KW"/>
</dbReference>
<dbReference type="PANTHER" id="PTHR47633:SF7">
    <property type="entry name" value="TITIN HOMOLOG"/>
    <property type="match status" value="1"/>
</dbReference>
<dbReference type="GO" id="GO:0004687">
    <property type="term" value="F:myosin light chain kinase activity"/>
    <property type="evidence" value="ECO:0007669"/>
    <property type="project" value="UniProtKB-EC"/>
</dbReference>
<feature type="domain" description="Ig-like" evidence="24">
    <location>
        <begin position="723"/>
        <end position="811"/>
    </location>
</feature>
<feature type="region of interest" description="Disordered" evidence="22">
    <location>
        <begin position="124"/>
        <end position="179"/>
    </location>
</feature>
<dbReference type="PROSITE" id="PS50853">
    <property type="entry name" value="FN3"/>
    <property type="match status" value="1"/>
</dbReference>
<feature type="domain" description="Fibronectin type-III" evidence="25">
    <location>
        <begin position="818"/>
        <end position="913"/>
    </location>
</feature>
<dbReference type="GO" id="GO:0005524">
    <property type="term" value="F:ATP binding"/>
    <property type="evidence" value="ECO:0007669"/>
    <property type="project" value="UniProtKB-UniRule"/>
</dbReference>
<feature type="domain" description="Ig-like" evidence="24">
    <location>
        <begin position="391"/>
        <end position="480"/>
    </location>
</feature>
<dbReference type="Gene3D" id="3.30.200.20">
    <property type="entry name" value="Phosphorylase Kinase, domain 1"/>
    <property type="match status" value="1"/>
</dbReference>
<dbReference type="Pfam" id="PF00069">
    <property type="entry name" value="Pkinase"/>
    <property type="match status" value="1"/>
</dbReference>
<keyword evidence="19" id="KW-0393">Immunoglobulin domain</keyword>
<dbReference type="GO" id="GO:0009653">
    <property type="term" value="P:anatomical structure morphogenesis"/>
    <property type="evidence" value="ECO:0007669"/>
    <property type="project" value="UniProtKB-ARBA"/>
</dbReference>
<keyword evidence="12" id="KW-0677">Repeat</keyword>
<evidence type="ECO:0000256" key="10">
    <source>
        <dbReference type="ARBA" id="ARBA00022679"/>
    </source>
</evidence>
<dbReference type="PROSITE" id="PS00107">
    <property type="entry name" value="PROTEIN_KINASE_ATP"/>
    <property type="match status" value="1"/>
</dbReference>
<evidence type="ECO:0000256" key="5">
    <source>
        <dbReference type="ARBA" id="ARBA00012430"/>
    </source>
</evidence>
<keyword evidence="9" id="KW-0597">Phosphoprotein</keyword>
<evidence type="ECO:0000256" key="6">
    <source>
        <dbReference type="ARBA" id="ARBA00021842"/>
    </source>
</evidence>
<keyword evidence="10" id="KW-0808">Transferase</keyword>
<dbReference type="SUPFAM" id="SSF56112">
    <property type="entry name" value="Protein kinase-like (PK-like)"/>
    <property type="match status" value="1"/>
</dbReference>
<dbReference type="InterPro" id="IPR011009">
    <property type="entry name" value="Kinase-like_dom_sf"/>
</dbReference>
<sequence length="1400" mass="154928">MCCFLFRLKGELEGIPIKRGVMEYIPVVTRPLQDVRCCDGDTVALEAIVEAPKNSIIRWEKQGKVLKLGGDIESEWDGSCARLKIREVYPEDEGEYSCIIFNDMGKAVTSATLIVEMADDKENDVTVQMEHRPDLSRRTTPSRTNTPSRFSRSPSVAFQPRRFTPEPSARSKSRRSHGPKFYYIPHDRIVEEGDTVTFQCAVKGNPVPRASWDKDSMKILEGGRIKIEERDEVRMLEIPKVTIQDAGLYRVTIENDLGREQATARLDVIKTHGNKYAGYVRHWNTSPLTAPQFARRMPSTSVSEGSRLTLRADYRGSPLPRAKWYRNNELLPLCDDFPQTYNGREAILEIPEVTTAEAGTYTCILVNDAGKTECSCEVIVEHRNEVANSPPYFIRSLRDVTVLDGDEVKLKVKVGGSLPMKVIWVRNDQEINPSKDHIYEEEEDGWFSLLVKDVYPSDSGIYICEAYNMHGESHCHCKLSVHDPRVAKSSAPRIVGNLTPLEVEEGSSARFSVVVFGQPTPALTWFCDGRKLTSTPRIKIQVDEDAEPEGQQHTLSIVHALSTDSGVISAVASNCIGSDTTSTTLKVNLYAPQREDRFRSSMTSSSANSAINSPSRFTPPRTSNSPAPRIKPMLKEISNIGTASVDSAYGTSSIRESSNCSSSLSNVSDLEYDSISKQQFQTEMSFKHLQRGQKHEEEVEENLDDADEELEIGCEADSDETGAEIVLGPMDVTALKGQSATLTATFSGKPEPLVSWLKKEHEITDGGRYSVKIENGTTTLTIHNVVQEDCDKYTVVVRNSLGAHAAFASLAVGSAPEPPADRPNLSEVTADSVTLSWYGPTFDGGSVVTGYIVEARKIGNGDWSTIISGCHSTSYIAQGLDTNCQYEFRVSAQNIHGISEASKPSIPVTTAVSTDKEGDPEPEDYETAFAPLNVEVEPGTDFDQKYKLHEEVGKGRFGIVYRCTDKNSGARRAAKIIKCIKATEKTKVREEISIMNSLRHPKLLQLGAAFEKQREIIMVMEYISGGELFERVVADDFALTERDCILFVRQICEGVNYMHKTHIVHLDLKPENILCVTKTSHQIKLIDFGLARRFNPDDPCRVLFGTPEFIAPEIINYELIGFSSDMWSVGVICYVLLSGLSPFMGDNDAETFANITRAEFDFDDDAFTAITEDAKDFIRSLLIKRKEKRLTAEECFSHPWLAQTEEDMNKVVLSTDKLKKFIIRRKWQKTGNAIRALGRMASLTNRRSSQPSSPTRLSPLPENHAHTPTSPSTPSPTTSPALTSQTKTKGCAPVTRNSSVISERSDSGISECSFSVDDNPQNPSSNQFGLINGRAVTGGNVLQSGKTPSLDWQSSVDSAVCDDDYIGKSGFGTSPRKISREALLVKSAAADTLLNAHSRV</sequence>
<keyword evidence="27" id="KW-1185">Reference proteome</keyword>
<dbReference type="FunFam" id="1.10.510.10:FF:000175">
    <property type="entry name" value="Myosin light chain kinase, smooth muscle"/>
    <property type="match status" value="1"/>
</dbReference>
<dbReference type="GO" id="GO:0030154">
    <property type="term" value="P:cell differentiation"/>
    <property type="evidence" value="ECO:0007669"/>
    <property type="project" value="UniProtKB-ARBA"/>
</dbReference>
<evidence type="ECO:0000256" key="9">
    <source>
        <dbReference type="ARBA" id="ARBA00022553"/>
    </source>
</evidence>
<evidence type="ECO:0000313" key="27">
    <source>
        <dbReference type="Proteomes" id="UP001381693"/>
    </source>
</evidence>
<dbReference type="InterPro" id="IPR003599">
    <property type="entry name" value="Ig_sub"/>
</dbReference>
<dbReference type="SUPFAM" id="SSF48726">
    <property type="entry name" value="Immunoglobulin"/>
    <property type="match status" value="6"/>
</dbReference>
<evidence type="ECO:0000256" key="21">
    <source>
        <dbReference type="PROSITE-ProRule" id="PRU10141"/>
    </source>
</evidence>
<keyword evidence="14" id="KW-0418">Kinase</keyword>
<dbReference type="FunFam" id="2.60.40.10:FF:001452">
    <property type="entry name" value="Uncharacterized protein, isoform F"/>
    <property type="match status" value="1"/>
</dbReference>
<dbReference type="InterPro" id="IPR008271">
    <property type="entry name" value="Ser/Thr_kinase_AS"/>
</dbReference>
<evidence type="ECO:0000256" key="3">
    <source>
        <dbReference type="ARBA" id="ARBA00004496"/>
    </source>
</evidence>
<feature type="domain" description="Ig-like" evidence="24">
    <location>
        <begin position="179"/>
        <end position="267"/>
    </location>
</feature>
<feature type="binding site" evidence="21">
    <location>
        <position position="975"/>
    </location>
    <ligand>
        <name>ATP</name>
        <dbReference type="ChEBI" id="CHEBI:30616"/>
    </ligand>
</feature>
<evidence type="ECO:0000259" key="25">
    <source>
        <dbReference type="PROSITE" id="PS50853"/>
    </source>
</evidence>
<comment type="subcellular location">
    <subcellularLocation>
        <location evidence="3">Cytoplasm</location>
    </subcellularLocation>
</comment>
<dbReference type="PROSITE" id="PS00108">
    <property type="entry name" value="PROTEIN_KINASE_ST"/>
    <property type="match status" value="1"/>
</dbReference>
<dbReference type="PANTHER" id="PTHR47633">
    <property type="entry name" value="IMMUNOGLOBULIN"/>
    <property type="match status" value="1"/>
</dbReference>
<dbReference type="SMART" id="SM00060">
    <property type="entry name" value="FN3"/>
    <property type="match status" value="1"/>
</dbReference>
<name>A0AAN8ZZP0_HALRR</name>
<evidence type="ECO:0000313" key="26">
    <source>
        <dbReference type="EMBL" id="KAK7074736.1"/>
    </source>
</evidence>
<keyword evidence="11" id="KW-0479">Metal-binding</keyword>
<dbReference type="InterPro" id="IPR007110">
    <property type="entry name" value="Ig-like_dom"/>
</dbReference>
<evidence type="ECO:0000256" key="14">
    <source>
        <dbReference type="ARBA" id="ARBA00022777"/>
    </source>
</evidence>